<dbReference type="Proteomes" id="UP000244915">
    <property type="component" value="Chromosome 1"/>
</dbReference>
<evidence type="ECO:0000256" key="4">
    <source>
        <dbReference type="ARBA" id="ARBA00022807"/>
    </source>
</evidence>
<dbReference type="GO" id="GO:0006508">
    <property type="term" value="P:proteolysis"/>
    <property type="evidence" value="ECO:0007669"/>
    <property type="project" value="UniProtKB-KW"/>
</dbReference>
<evidence type="ECO:0000313" key="7">
    <source>
        <dbReference type="Proteomes" id="UP000244915"/>
    </source>
</evidence>
<dbReference type="AlphaFoldDB" id="A0A2U8HAX6"/>
<evidence type="ECO:0000256" key="1">
    <source>
        <dbReference type="ARBA" id="ARBA00007074"/>
    </source>
</evidence>
<evidence type="ECO:0000256" key="2">
    <source>
        <dbReference type="ARBA" id="ARBA00022670"/>
    </source>
</evidence>
<dbReference type="GO" id="GO:0008234">
    <property type="term" value="F:cysteine-type peptidase activity"/>
    <property type="evidence" value="ECO:0007669"/>
    <property type="project" value="UniProtKB-KW"/>
</dbReference>
<protein>
    <recommendedName>
        <fullName evidence="5">NlpC/P60 domain-containing protein</fullName>
    </recommendedName>
</protein>
<organism evidence="6 7">
    <name type="scientific">Alloyangia pacifica</name>
    <dbReference type="NCBI Taxonomy" id="311180"/>
    <lineage>
        <taxon>Bacteria</taxon>
        <taxon>Pseudomonadati</taxon>
        <taxon>Pseudomonadota</taxon>
        <taxon>Alphaproteobacteria</taxon>
        <taxon>Rhodobacterales</taxon>
        <taxon>Roseobacteraceae</taxon>
        <taxon>Alloyangia</taxon>
    </lineage>
</organism>
<keyword evidence="4" id="KW-0788">Thiol protease</keyword>
<accession>A0A2U8HAX6</accession>
<dbReference type="KEGG" id="ypac:CEW88_04980"/>
<feature type="domain" description="NlpC/P60" evidence="5">
    <location>
        <begin position="12"/>
        <end position="92"/>
    </location>
</feature>
<name>A0A2U8HAX6_9RHOB</name>
<evidence type="ECO:0000256" key="3">
    <source>
        <dbReference type="ARBA" id="ARBA00022801"/>
    </source>
</evidence>
<dbReference type="InterPro" id="IPR000064">
    <property type="entry name" value="NLP_P60_dom"/>
</dbReference>
<evidence type="ECO:0000313" key="6">
    <source>
        <dbReference type="EMBL" id="AWI83072.1"/>
    </source>
</evidence>
<keyword evidence="3" id="KW-0378">Hydrolase</keyword>
<dbReference type="SUPFAM" id="SSF54001">
    <property type="entry name" value="Cysteine proteinases"/>
    <property type="match status" value="1"/>
</dbReference>
<proteinExistence type="inferred from homology"/>
<dbReference type="Gene3D" id="3.90.1720.10">
    <property type="entry name" value="endopeptidase domain like (from Nostoc punctiforme)"/>
    <property type="match status" value="1"/>
</dbReference>
<reference evidence="6 7" key="1">
    <citation type="submission" date="2017-06" db="EMBL/GenBank/DDBJ databases">
        <title>Yangia sp. YSBP01 complete genome sequence.</title>
        <authorList>
            <person name="Woo J.-H."/>
            <person name="Kim H.-S."/>
        </authorList>
    </citation>
    <scope>NUCLEOTIDE SEQUENCE [LARGE SCALE GENOMIC DNA]</scope>
    <source>
        <strain evidence="6 7">YSBP01</strain>
    </source>
</reference>
<dbReference type="InterPro" id="IPR038765">
    <property type="entry name" value="Papain-like_cys_pep_sf"/>
</dbReference>
<comment type="similarity">
    <text evidence="1">Belongs to the peptidase C40 family.</text>
</comment>
<dbReference type="Pfam" id="PF00877">
    <property type="entry name" value="NLPC_P60"/>
    <property type="match status" value="1"/>
</dbReference>
<keyword evidence="2" id="KW-0645">Protease</keyword>
<gene>
    <name evidence="6" type="ORF">CEW88_04980</name>
</gene>
<sequence length="99" mass="10933">MQVELPSYAASVCASGAADVAALIGETAAAHPWLEVTEPLPFDLLLFRRGSYAQHLGICVDRHWMLHMDRTGSKLARLADSYWVSRSLGAWRHAEVRNG</sequence>
<dbReference type="OrthoDB" id="6058745at2"/>
<dbReference type="EMBL" id="CP022189">
    <property type="protein sequence ID" value="AWI83072.1"/>
    <property type="molecule type" value="Genomic_DNA"/>
</dbReference>
<evidence type="ECO:0000259" key="5">
    <source>
        <dbReference type="Pfam" id="PF00877"/>
    </source>
</evidence>